<dbReference type="Proteomes" id="UP000543224">
    <property type="component" value="Unassembled WGS sequence"/>
</dbReference>
<name>A0A6V8NNS4_9ACTN</name>
<gene>
    <name evidence="1" type="ORF">HKBW3S06_01184</name>
    <name evidence="2" type="ORF">HKBW3S25_00771</name>
    <name evidence="3" type="ORF">HKBW3S43_01297</name>
</gene>
<dbReference type="Proteomes" id="UP000576480">
    <property type="component" value="Unassembled WGS sequence"/>
</dbReference>
<comment type="caution">
    <text evidence="1">The sequence shown here is derived from an EMBL/GenBank/DDBJ whole genome shotgun (WGS) entry which is preliminary data.</text>
</comment>
<dbReference type="EMBL" id="BLRV01000152">
    <property type="protein sequence ID" value="GFP21958.1"/>
    <property type="molecule type" value="Genomic_DNA"/>
</dbReference>
<dbReference type="EMBL" id="BLRX01000067">
    <property type="protein sequence ID" value="GFP25299.1"/>
    <property type="molecule type" value="Genomic_DNA"/>
</dbReference>
<organism evidence="1 6">
    <name type="scientific">Candidatus Hakubella thermalkaliphila</name>
    <dbReference type="NCBI Taxonomy" id="2754717"/>
    <lineage>
        <taxon>Bacteria</taxon>
        <taxon>Bacillati</taxon>
        <taxon>Actinomycetota</taxon>
        <taxon>Actinomycetota incertae sedis</taxon>
        <taxon>Candidatus Hakubellales</taxon>
        <taxon>Candidatus Hakubellaceae</taxon>
        <taxon>Candidatus Hakubella</taxon>
    </lineage>
</organism>
<protein>
    <submittedName>
        <fullName evidence="1">Uncharacterized protein</fullName>
    </submittedName>
</protein>
<evidence type="ECO:0000313" key="1">
    <source>
        <dbReference type="EMBL" id="GFP21958.1"/>
    </source>
</evidence>
<proteinExistence type="predicted"/>
<reference evidence="4 5" key="1">
    <citation type="journal article" date="2020" name="Front. Microbiol.">
        <title>Single-cell genomics of novel Actinobacteria with the Wood-Ljungdahl pathway discovered in a serpentinizing system.</title>
        <authorList>
            <person name="Merino N."/>
            <person name="Kawai M."/>
            <person name="Boyd E.S."/>
            <person name="Colman D.R."/>
            <person name="McGlynn S.E."/>
            <person name="Nealson K.H."/>
            <person name="Kurokawa K."/>
            <person name="Hongoh Y."/>
        </authorList>
    </citation>
    <scope>NUCLEOTIDE SEQUENCE [LARGE SCALE GENOMIC DNA]</scope>
    <source>
        <strain evidence="1 6">S06</strain>
        <strain evidence="2 4">S25</strain>
        <strain evidence="3 5">S43</strain>
    </source>
</reference>
<evidence type="ECO:0000313" key="3">
    <source>
        <dbReference type="EMBL" id="GFP35506.1"/>
    </source>
</evidence>
<evidence type="ECO:0000313" key="4">
    <source>
        <dbReference type="Proteomes" id="UP000543224"/>
    </source>
</evidence>
<evidence type="ECO:0000313" key="2">
    <source>
        <dbReference type="EMBL" id="GFP25299.1"/>
    </source>
</evidence>
<evidence type="ECO:0000313" key="5">
    <source>
        <dbReference type="Proteomes" id="UP000576480"/>
    </source>
</evidence>
<dbReference type="EMBL" id="BLSB01000120">
    <property type="protein sequence ID" value="GFP35506.1"/>
    <property type="molecule type" value="Genomic_DNA"/>
</dbReference>
<evidence type="ECO:0000313" key="6">
    <source>
        <dbReference type="Proteomes" id="UP000580051"/>
    </source>
</evidence>
<accession>A0A6V8NNS4</accession>
<dbReference type="RefSeq" id="WP_176227029.1">
    <property type="nucleotide sequence ID" value="NZ_BLRV01000152.1"/>
</dbReference>
<sequence length="120" mass="13411">MSSSDVLKLDSILKQLDELTPRFSAFGSYEVVDRTDLTLKVRIPIAEELHVQLYANSGKGKLNLALVHGGQRIYGEDSEGGIEHVHPFEDPESHMEASVRPSLQDFLSKVQQHLEEKGLI</sequence>
<dbReference type="AlphaFoldDB" id="A0A6V8NNS4"/>
<dbReference type="Proteomes" id="UP000580051">
    <property type="component" value="Unassembled WGS sequence"/>
</dbReference>